<evidence type="ECO:0000313" key="1">
    <source>
        <dbReference type="EMBL" id="RKP15896.1"/>
    </source>
</evidence>
<gene>
    <name evidence="1" type="ORF">ROZALSC1DRAFT_31918</name>
</gene>
<evidence type="ECO:0000313" key="2">
    <source>
        <dbReference type="Proteomes" id="UP000281549"/>
    </source>
</evidence>
<organism evidence="1 2">
    <name type="scientific">Rozella allomycis (strain CSF55)</name>
    <dbReference type="NCBI Taxonomy" id="988480"/>
    <lineage>
        <taxon>Eukaryota</taxon>
        <taxon>Fungi</taxon>
        <taxon>Fungi incertae sedis</taxon>
        <taxon>Cryptomycota</taxon>
        <taxon>Cryptomycota incertae sedis</taxon>
        <taxon>Rozella</taxon>
    </lineage>
</organism>
<accession>A0A4P9Y9N8</accession>
<dbReference type="EMBL" id="ML007404">
    <property type="protein sequence ID" value="RKP15896.1"/>
    <property type="molecule type" value="Genomic_DNA"/>
</dbReference>
<proteinExistence type="predicted"/>
<dbReference type="AlphaFoldDB" id="A0A4P9Y9N8"/>
<protein>
    <submittedName>
        <fullName evidence="1">Uncharacterized protein</fullName>
    </submittedName>
</protein>
<reference evidence="2" key="1">
    <citation type="journal article" date="2018" name="Nat. Microbiol.">
        <title>Leveraging single-cell genomics to expand the fungal tree of life.</title>
        <authorList>
            <person name="Ahrendt S.R."/>
            <person name="Quandt C.A."/>
            <person name="Ciobanu D."/>
            <person name="Clum A."/>
            <person name="Salamov A."/>
            <person name="Andreopoulos B."/>
            <person name="Cheng J.F."/>
            <person name="Woyke T."/>
            <person name="Pelin A."/>
            <person name="Henrissat B."/>
            <person name="Reynolds N.K."/>
            <person name="Benny G.L."/>
            <person name="Smith M.E."/>
            <person name="James T.Y."/>
            <person name="Grigoriev I.V."/>
        </authorList>
    </citation>
    <scope>NUCLEOTIDE SEQUENCE [LARGE SCALE GENOMIC DNA]</scope>
    <source>
        <strain evidence="2">CSF55</strain>
    </source>
</reference>
<dbReference type="Proteomes" id="UP000281549">
    <property type="component" value="Unassembled WGS sequence"/>
</dbReference>
<name>A0A4P9Y9N8_ROZAC</name>
<sequence length="85" mass="9722">MILGKPFEIQAQAVVEHKEDGQVITTLTGPDGKKVQFLFNALPKERQRVADVRKFADKAMDNIKNKGKTYSRASRLTMVIYWKNI</sequence>